<accession>A0A0N5AGC3</accession>
<dbReference type="InterPro" id="IPR019354">
    <property type="entry name" value="SMG8-like"/>
</dbReference>
<dbReference type="Proteomes" id="UP000046393">
    <property type="component" value="Unplaced"/>
</dbReference>
<keyword evidence="6" id="KW-1185">Reference proteome</keyword>
<dbReference type="AlphaFoldDB" id="A0A0N5AGC3"/>
<name>A0A0N5AGC3_9BILA</name>
<organism evidence="6 7">
    <name type="scientific">Syphacia muris</name>
    <dbReference type="NCBI Taxonomy" id="451379"/>
    <lineage>
        <taxon>Eukaryota</taxon>
        <taxon>Metazoa</taxon>
        <taxon>Ecdysozoa</taxon>
        <taxon>Nematoda</taxon>
        <taxon>Chromadorea</taxon>
        <taxon>Rhabditida</taxon>
        <taxon>Spirurina</taxon>
        <taxon>Oxyuridomorpha</taxon>
        <taxon>Oxyuroidea</taxon>
        <taxon>Oxyuridae</taxon>
        <taxon>Syphacia</taxon>
    </lineage>
</organism>
<dbReference type="Pfam" id="PF10220">
    <property type="entry name" value="Smg8_Smg9"/>
    <property type="match status" value="1"/>
</dbReference>
<comment type="similarity">
    <text evidence="1 4">Belongs to the SMG8 family.</text>
</comment>
<dbReference type="PANTHER" id="PTHR13091">
    <property type="entry name" value="AMPLIFIED IN BREAST CANCER 2-RELATED"/>
    <property type="match status" value="1"/>
</dbReference>
<evidence type="ECO:0000313" key="6">
    <source>
        <dbReference type="Proteomes" id="UP000046393"/>
    </source>
</evidence>
<dbReference type="GO" id="GO:0000184">
    <property type="term" value="P:nuclear-transcribed mRNA catabolic process, nonsense-mediated decay"/>
    <property type="evidence" value="ECO:0007669"/>
    <property type="project" value="UniProtKB-UniRule"/>
</dbReference>
<proteinExistence type="inferred from homology"/>
<feature type="region of interest" description="Disordered" evidence="5">
    <location>
        <begin position="646"/>
        <end position="666"/>
    </location>
</feature>
<dbReference type="PANTHER" id="PTHR13091:SF0">
    <property type="entry name" value="NONSENSE-MEDIATED MRNA DECAY FACTOR SMG8"/>
    <property type="match status" value="1"/>
</dbReference>
<dbReference type="STRING" id="451379.A0A0N5AGC3"/>
<comment type="function">
    <text evidence="4">Involved in nonsense-mediated decay (NMD) of mRNAs containing premature stop codons.</text>
</comment>
<evidence type="ECO:0000256" key="3">
    <source>
        <dbReference type="ARBA" id="ARBA00029509"/>
    </source>
</evidence>
<evidence type="ECO:0000256" key="2">
    <source>
        <dbReference type="ARBA" id="ARBA00023161"/>
    </source>
</evidence>
<evidence type="ECO:0000256" key="1">
    <source>
        <dbReference type="ARBA" id="ARBA00006443"/>
    </source>
</evidence>
<feature type="region of interest" description="Disordered" evidence="5">
    <location>
        <begin position="598"/>
        <end position="626"/>
    </location>
</feature>
<reference evidence="7" key="1">
    <citation type="submission" date="2017-02" db="UniProtKB">
        <authorList>
            <consortium name="WormBaseParasite"/>
        </authorList>
    </citation>
    <scope>IDENTIFICATION</scope>
</reference>
<dbReference type="WBParaSite" id="SMUV_0000336401-mRNA-1">
    <property type="protein sequence ID" value="SMUV_0000336401-mRNA-1"/>
    <property type="gene ID" value="SMUV_0000336401"/>
</dbReference>
<sequence length="944" mass="108501">MDVNSFQDSNFLDDTVLNSRLFQDRRVVVVSIVGKESIEHPKTECINLMLQRCAFVDSFKVPDASTKIDVYFAADIFTVFLCLKGYGDVNHLENLFRSNTDKKGFFDILAPVEEEYTKSLVFLMMVSHILLFVEPFCRFDLAVSRALRRANELRLLCSKEVCTRLSEIPKFCRYWAEEGRVARPRLLFALYRHPLKSDIGSVKKKDLIFKLEQNIENQIFNILKSSRVIGNPKKRNNGVSIRSQEYPFVHIFANNDTIKDRIRELVVTMFEDAEDTDNKEHHDKGRVRFARFLEDNIEEVRNDKDRTAFYEVPKMKRFLVGAKVIHKLLFEENIIAKEKLNEILNVELLFSKRLLLFFSMGDSYLSQAKAVYLATEPRELEKNKNVVYNRKQHEFKVKISRAYERLEGLYHGSDFEKAKEELRLQCEEIWAGKKACEFISLTGNPCILPAHFSPTDLDVPASRRTLHSSSARFLSTCNCGRSQSIRKDPFTLKEANYDFYAQSVFGCCHNAECYEFSVFDKTSTLTNTVASEAPLSQEPDVAFPPLKSQSENISQEPSEDHIEILLDRNNRYRQDGSQDEGELVQEEARFSEEGSMLMSGEDLNSGASGVSDDRNSDEEVEYEKANEETLKTVETEFGKAHMDEYASSGEENESAIGEPRTSYLDDDDVQMRDGEISMDERSRTAAVEFEEEVARLRMTFRGQFLECLPNSEITSCLPLFPSWSLICLGSSSIYSHKFGLRDAPNFKNGTQFLLPLDFYLNVDIEKWEADMKEIMSESISYRSRRHMRGSNGREKVKLFVGFEYECPRGHRFMVRDAQTPVNGPISSKDSGSVLLRSELPIWMPCTCRRAPKVNAQLMRLHVVTPKAPVAVIVNPRIQPSSKDTIFHTGEDPIRLEWARYYVLRFPYIYSGLQGPIYVPDNPTVIGKLLPNCISVEYTPLHQRN</sequence>
<evidence type="ECO:0000256" key="5">
    <source>
        <dbReference type="SAM" id="MobiDB-lite"/>
    </source>
</evidence>
<evidence type="ECO:0000313" key="7">
    <source>
        <dbReference type="WBParaSite" id="SMUV_0000336401-mRNA-1"/>
    </source>
</evidence>
<evidence type="ECO:0000256" key="4">
    <source>
        <dbReference type="RuleBase" id="RU367133"/>
    </source>
</evidence>
<keyword evidence="2 4" id="KW-0866">Nonsense-mediated mRNA decay</keyword>
<protein>
    <recommendedName>
        <fullName evidence="3 4">Nonsense-mediated mRNA decay factor SMG8</fullName>
    </recommendedName>
</protein>